<dbReference type="RefSeq" id="WP_089357868.1">
    <property type="nucleotide sequence ID" value="NZ_FZPD01000005.1"/>
</dbReference>
<organism evidence="2 3">
    <name type="scientific">Ekhidna lutea</name>
    <dbReference type="NCBI Taxonomy" id="447679"/>
    <lineage>
        <taxon>Bacteria</taxon>
        <taxon>Pseudomonadati</taxon>
        <taxon>Bacteroidota</taxon>
        <taxon>Cytophagia</taxon>
        <taxon>Cytophagales</taxon>
        <taxon>Reichenbachiellaceae</taxon>
        <taxon>Ekhidna</taxon>
    </lineage>
</organism>
<gene>
    <name evidence="2" type="ORF">SAMN05421640_3197</name>
</gene>
<evidence type="ECO:0000256" key="1">
    <source>
        <dbReference type="SAM" id="Phobius"/>
    </source>
</evidence>
<protein>
    <submittedName>
        <fullName evidence="2">Uncharacterized protein</fullName>
    </submittedName>
</protein>
<dbReference type="AlphaFoldDB" id="A0A239LDZ9"/>
<evidence type="ECO:0000313" key="2">
    <source>
        <dbReference type="EMBL" id="SNT28711.1"/>
    </source>
</evidence>
<keyword evidence="1" id="KW-0472">Membrane</keyword>
<proteinExistence type="predicted"/>
<feature type="transmembrane region" description="Helical" evidence="1">
    <location>
        <begin position="102"/>
        <end position="123"/>
    </location>
</feature>
<feature type="transmembrane region" description="Helical" evidence="1">
    <location>
        <begin position="6"/>
        <end position="27"/>
    </location>
</feature>
<keyword evidence="1" id="KW-1133">Transmembrane helix</keyword>
<keyword evidence="1" id="KW-0812">Transmembrane</keyword>
<sequence>MERKEWKIVIWVIVIVAIILLATYFLAKAPTDAVSSKVSSLKKKISDDLIRLKLAREKQAQLEKKAQTMFRMIACLVIVVFLGVNGFLIYFGIPWISALEGTMLVVTLLTSISSFIVFNRLSVNALLDLVQKQVMLWIYKRNGFSAEVIKMIELRIASKQTKFSQTGNG</sequence>
<evidence type="ECO:0000313" key="3">
    <source>
        <dbReference type="Proteomes" id="UP000198393"/>
    </source>
</evidence>
<reference evidence="2 3" key="1">
    <citation type="submission" date="2017-06" db="EMBL/GenBank/DDBJ databases">
        <authorList>
            <person name="Kim H.J."/>
            <person name="Triplett B.A."/>
        </authorList>
    </citation>
    <scope>NUCLEOTIDE SEQUENCE [LARGE SCALE GENOMIC DNA]</scope>
    <source>
        <strain evidence="2 3">DSM 19307</strain>
    </source>
</reference>
<name>A0A239LDZ9_EKHLU</name>
<dbReference type="EMBL" id="FZPD01000005">
    <property type="protein sequence ID" value="SNT28711.1"/>
    <property type="molecule type" value="Genomic_DNA"/>
</dbReference>
<keyword evidence="3" id="KW-1185">Reference proteome</keyword>
<accession>A0A239LDZ9</accession>
<feature type="transmembrane region" description="Helical" evidence="1">
    <location>
        <begin position="73"/>
        <end position="96"/>
    </location>
</feature>
<dbReference type="Proteomes" id="UP000198393">
    <property type="component" value="Unassembled WGS sequence"/>
</dbReference>